<reference evidence="2 5" key="2">
    <citation type="submission" date="2019-02" db="EMBL/GenBank/DDBJ databases">
        <title>Complete genome sequence of Desulfobacter hydrogenophilus AcRS1.</title>
        <authorList>
            <person name="Marietou A."/>
            <person name="Lund M.B."/>
            <person name="Marshall I.P.G."/>
            <person name="Schreiber L."/>
            <person name="Jorgensen B."/>
        </authorList>
    </citation>
    <scope>NUCLEOTIDE SEQUENCE [LARGE SCALE GENOMIC DNA]</scope>
    <source>
        <strain evidence="2 5">AcRS1</strain>
    </source>
</reference>
<sequence>MGGLKVSTKNRWFATRPSGTEDICKIYAENFKETDHLDRSLEEAPMIVGDALTASPSESGIASTSKIKEKP</sequence>
<dbReference type="EMBL" id="QLNI01000030">
    <property type="protein sequence ID" value="RAM01198.1"/>
    <property type="molecule type" value="Genomic_DNA"/>
</dbReference>
<dbReference type="AlphaFoldDB" id="A0A328F9B9"/>
<dbReference type="OrthoDB" id="9806956at2"/>
<dbReference type="SUPFAM" id="SSF55957">
    <property type="entry name" value="Phosphoglucomutase, C-terminal domain"/>
    <property type="match status" value="1"/>
</dbReference>
<keyword evidence="5" id="KW-1185">Reference proteome</keyword>
<organism evidence="3 4">
    <name type="scientific">Desulfobacter hydrogenophilus</name>
    <dbReference type="NCBI Taxonomy" id="2291"/>
    <lineage>
        <taxon>Bacteria</taxon>
        <taxon>Pseudomonadati</taxon>
        <taxon>Thermodesulfobacteriota</taxon>
        <taxon>Desulfobacteria</taxon>
        <taxon>Desulfobacterales</taxon>
        <taxon>Desulfobacteraceae</taxon>
        <taxon>Desulfobacter</taxon>
    </lineage>
</organism>
<gene>
    <name evidence="3" type="ORF">DO021_14760</name>
    <name evidence="2" type="ORF">EYB58_04760</name>
</gene>
<dbReference type="Proteomes" id="UP000248798">
    <property type="component" value="Unassembled WGS sequence"/>
</dbReference>
<dbReference type="RefSeq" id="WP_111958026.1">
    <property type="nucleotide sequence ID" value="NZ_CP036313.1"/>
</dbReference>
<evidence type="ECO:0000256" key="1">
    <source>
        <dbReference type="SAM" id="MobiDB-lite"/>
    </source>
</evidence>
<dbReference type="EMBL" id="CP036313">
    <property type="protein sequence ID" value="QBH12288.1"/>
    <property type="molecule type" value="Genomic_DNA"/>
</dbReference>
<protein>
    <submittedName>
        <fullName evidence="3">Uncharacterized protein</fullName>
    </submittedName>
</protein>
<accession>A0A328F9B9</accession>
<feature type="compositionally biased region" description="Polar residues" evidence="1">
    <location>
        <begin position="54"/>
        <end position="65"/>
    </location>
</feature>
<reference evidence="3 4" key="1">
    <citation type="submission" date="2018-06" db="EMBL/GenBank/DDBJ databases">
        <title>Complete Genome Sequence of Desulfobacter hydrogenophilus (DSM3380).</title>
        <authorList>
            <person name="Marietou A."/>
            <person name="Schreiber L."/>
            <person name="Marshall I."/>
            <person name="Jorgensen B."/>
        </authorList>
    </citation>
    <scope>NUCLEOTIDE SEQUENCE [LARGE SCALE GENOMIC DNA]</scope>
    <source>
        <strain evidence="3 4">DSM 3380</strain>
    </source>
</reference>
<proteinExistence type="predicted"/>
<evidence type="ECO:0000313" key="5">
    <source>
        <dbReference type="Proteomes" id="UP000293902"/>
    </source>
</evidence>
<evidence type="ECO:0000313" key="3">
    <source>
        <dbReference type="EMBL" id="RAM01198.1"/>
    </source>
</evidence>
<evidence type="ECO:0000313" key="2">
    <source>
        <dbReference type="EMBL" id="QBH12288.1"/>
    </source>
</evidence>
<dbReference type="InterPro" id="IPR036900">
    <property type="entry name" value="A-D-PHexomutase_C_sf"/>
</dbReference>
<dbReference type="Proteomes" id="UP000293902">
    <property type="component" value="Chromosome"/>
</dbReference>
<dbReference type="Gene3D" id="3.30.310.50">
    <property type="entry name" value="Alpha-D-phosphohexomutase, C-terminal domain"/>
    <property type="match status" value="1"/>
</dbReference>
<evidence type="ECO:0000313" key="4">
    <source>
        <dbReference type="Proteomes" id="UP000248798"/>
    </source>
</evidence>
<name>A0A328F9B9_9BACT</name>
<dbReference type="GO" id="GO:0016868">
    <property type="term" value="F:intramolecular phosphotransferase activity"/>
    <property type="evidence" value="ECO:0007669"/>
    <property type="project" value="InterPro"/>
</dbReference>
<feature type="region of interest" description="Disordered" evidence="1">
    <location>
        <begin position="50"/>
        <end position="71"/>
    </location>
</feature>